<dbReference type="EMBL" id="CP014504">
    <property type="protein sequence ID" value="AMP99811.1"/>
    <property type="molecule type" value="Genomic_DNA"/>
</dbReference>
<evidence type="ECO:0000313" key="4">
    <source>
        <dbReference type="EMBL" id="AMP99811.1"/>
    </source>
</evidence>
<name>A0A127VF19_9SPHI</name>
<dbReference type="PANTHER" id="PTHR30273">
    <property type="entry name" value="PERIPLASMIC SIGNAL SENSOR AND SIGMA FACTOR ACTIVATOR FECR-RELATED"/>
    <property type="match status" value="1"/>
</dbReference>
<dbReference type="OrthoDB" id="1099963at2"/>
<feature type="domain" description="Protein FecR C-terminal" evidence="3">
    <location>
        <begin position="355"/>
        <end position="422"/>
    </location>
</feature>
<keyword evidence="1" id="KW-0812">Transmembrane</keyword>
<feature type="domain" description="FecR protein" evidence="2">
    <location>
        <begin position="218"/>
        <end position="314"/>
    </location>
</feature>
<protein>
    <submittedName>
        <fullName evidence="4">FecR protein</fullName>
    </submittedName>
</protein>
<organism evidence="4 5">
    <name type="scientific">Pedobacter cryoconitis</name>
    <dbReference type="NCBI Taxonomy" id="188932"/>
    <lineage>
        <taxon>Bacteria</taxon>
        <taxon>Pseudomonadati</taxon>
        <taxon>Bacteroidota</taxon>
        <taxon>Sphingobacteriia</taxon>
        <taxon>Sphingobacteriales</taxon>
        <taxon>Sphingobacteriaceae</taxon>
        <taxon>Pedobacter</taxon>
    </lineage>
</organism>
<dbReference type="Gene3D" id="3.55.50.30">
    <property type="match status" value="1"/>
</dbReference>
<dbReference type="Proteomes" id="UP000071561">
    <property type="component" value="Chromosome"/>
</dbReference>
<evidence type="ECO:0000259" key="3">
    <source>
        <dbReference type="Pfam" id="PF16344"/>
    </source>
</evidence>
<dbReference type="KEGG" id="pcm:AY601_2937"/>
<gene>
    <name evidence="4" type="ORF">AY601_2937</name>
</gene>
<dbReference type="PATRIC" id="fig|188932.3.peg.3064"/>
<keyword evidence="1" id="KW-1133">Transmembrane helix</keyword>
<dbReference type="PANTHER" id="PTHR30273:SF2">
    <property type="entry name" value="PROTEIN FECR"/>
    <property type="match status" value="1"/>
</dbReference>
<dbReference type="Pfam" id="PF04773">
    <property type="entry name" value="FecR"/>
    <property type="match status" value="1"/>
</dbReference>
<evidence type="ECO:0000259" key="2">
    <source>
        <dbReference type="Pfam" id="PF04773"/>
    </source>
</evidence>
<dbReference type="Gene3D" id="2.60.120.1440">
    <property type="match status" value="1"/>
</dbReference>
<dbReference type="InterPro" id="IPR032508">
    <property type="entry name" value="FecR_C"/>
</dbReference>
<evidence type="ECO:0000313" key="5">
    <source>
        <dbReference type="Proteomes" id="UP000071561"/>
    </source>
</evidence>
<dbReference type="InterPro" id="IPR012373">
    <property type="entry name" value="Ferrdict_sens_TM"/>
</dbReference>
<sequence length="424" mass="46325">MDKLDKRTQQLLDKYHQGKCSPEEMQQLVQVYHFASLSADPGDINNEALLETGKRIWSKLPAAQLLKPQLRRTVRLKQWAAAAAAIAAIVFGIWFFTGRPIVNRNSQIVHQKDIKPGKNTATLTLSSGKTINLSDTKTGVVIDASNLRYDDGSLVNTTSTTPPVGHSSLAGGELQGADRSGANWYDAGRRFAGRLSASSPPFEGGVPEGGGGKMQNFTLSTPRGGTYQVKLPDGSKVWLNAASSLTYTAPLNRAGVRKATLTGEAYFQIAKNKAHPFIVETGKQQVEVLGTHFNINSYADEPAITTTLEEGSIKVNSDGFAKILKPGQQSTATANNITVKSVNVKNVIAWKDGDFLFEEESLGSIMRKVSRWYDVEVVFQNVDQHELYGGGVSRYDNISKVLENLELTGGLHFKIERRTIIVMK</sequence>
<dbReference type="RefSeq" id="WP_068402303.1">
    <property type="nucleotide sequence ID" value="NZ_CP014504.1"/>
</dbReference>
<keyword evidence="1" id="KW-0472">Membrane</keyword>
<dbReference type="InterPro" id="IPR006860">
    <property type="entry name" value="FecR"/>
</dbReference>
<reference evidence="4 5" key="1">
    <citation type="submission" date="2016-03" db="EMBL/GenBank/DDBJ databases">
        <title>Complete genome sequence of Pedobacter cryoconitis PAMC 27485.</title>
        <authorList>
            <person name="Lee J."/>
            <person name="Kim O.-S."/>
        </authorList>
    </citation>
    <scope>NUCLEOTIDE SEQUENCE [LARGE SCALE GENOMIC DNA]</scope>
    <source>
        <strain evidence="4 5">PAMC 27485</strain>
    </source>
</reference>
<evidence type="ECO:0000256" key="1">
    <source>
        <dbReference type="SAM" id="Phobius"/>
    </source>
</evidence>
<dbReference type="Pfam" id="PF16344">
    <property type="entry name" value="FecR_C"/>
    <property type="match status" value="1"/>
</dbReference>
<dbReference type="GO" id="GO:0016989">
    <property type="term" value="F:sigma factor antagonist activity"/>
    <property type="evidence" value="ECO:0007669"/>
    <property type="project" value="TreeGrafter"/>
</dbReference>
<dbReference type="AlphaFoldDB" id="A0A127VF19"/>
<proteinExistence type="predicted"/>
<feature type="transmembrane region" description="Helical" evidence="1">
    <location>
        <begin position="79"/>
        <end position="97"/>
    </location>
</feature>
<keyword evidence="5" id="KW-1185">Reference proteome</keyword>
<accession>A0A127VF19</accession>